<dbReference type="OrthoDB" id="8604580at2"/>
<comment type="caution">
    <text evidence="2">The sequence shown here is derived from an EMBL/GenBank/DDBJ whole genome shotgun (WGS) entry which is preliminary data.</text>
</comment>
<organism evidence="2 3">
    <name type="scientific">Duganella phyllosphaerae</name>
    <dbReference type="NCBI Taxonomy" id="762836"/>
    <lineage>
        <taxon>Bacteria</taxon>
        <taxon>Pseudomonadati</taxon>
        <taxon>Pseudomonadota</taxon>
        <taxon>Betaproteobacteria</taxon>
        <taxon>Burkholderiales</taxon>
        <taxon>Oxalobacteraceae</taxon>
        <taxon>Telluria group</taxon>
        <taxon>Duganella</taxon>
    </lineage>
</organism>
<proteinExistence type="predicted"/>
<gene>
    <name evidence="2" type="ORF">DUPY_38890</name>
</gene>
<protein>
    <submittedName>
        <fullName evidence="2">Cbb3-type cytochrome oxidase component FixQ</fullName>
    </submittedName>
</protein>
<feature type="transmembrane region" description="Helical" evidence="1">
    <location>
        <begin position="12"/>
        <end position="31"/>
    </location>
</feature>
<dbReference type="EMBL" id="LROM01000107">
    <property type="protein sequence ID" value="OEZ96686.1"/>
    <property type="molecule type" value="Genomic_DNA"/>
</dbReference>
<keyword evidence="1" id="KW-1133">Transmembrane helix</keyword>
<evidence type="ECO:0000313" key="2">
    <source>
        <dbReference type="EMBL" id="OEZ96686.1"/>
    </source>
</evidence>
<keyword evidence="1" id="KW-0812">Transmembrane</keyword>
<keyword evidence="3" id="KW-1185">Reference proteome</keyword>
<dbReference type="PATRIC" id="fig|762836.4.peg.4010"/>
<dbReference type="AlphaFoldDB" id="A0A1E7WEF3"/>
<dbReference type="Proteomes" id="UP000175989">
    <property type="component" value="Unassembled WGS sequence"/>
</dbReference>
<sequence>MAIENLFDQASSVMTVVSFATFIGIVWWAYFHHKETDFTQAAQAPFMDDELRDEEHKHG</sequence>
<dbReference type="Pfam" id="PF05545">
    <property type="entry name" value="FixQ"/>
    <property type="match status" value="1"/>
</dbReference>
<keyword evidence="1" id="KW-0472">Membrane</keyword>
<evidence type="ECO:0000313" key="3">
    <source>
        <dbReference type="Proteomes" id="UP000175989"/>
    </source>
</evidence>
<name>A0A1E7WEF3_9BURK</name>
<reference evidence="3" key="1">
    <citation type="journal article" date="2016" name="Front. Microbiol.">
        <title>Molecular Keys to the Janthinobacterium and Duganella spp. Interaction with the Plant Pathogen Fusarium graminearum.</title>
        <authorList>
            <person name="Haack F.S."/>
            <person name="Poehlein A."/>
            <person name="Kroger C."/>
            <person name="Voigt C.A."/>
            <person name="Piepenbring M."/>
            <person name="Bode H.B."/>
            <person name="Daniel R."/>
            <person name="Schafer W."/>
            <person name="Streit W.R."/>
        </authorList>
    </citation>
    <scope>NUCLEOTIDE SEQUENCE [LARGE SCALE GENOMIC DNA]</scope>
    <source>
        <strain evidence="3">T54</strain>
    </source>
</reference>
<accession>A0A1E7WEF3</accession>
<dbReference type="RefSeq" id="WP_070250258.1">
    <property type="nucleotide sequence ID" value="NZ_LROM01000107.1"/>
</dbReference>
<dbReference type="InterPro" id="IPR008621">
    <property type="entry name" value="Cbb3-typ_cyt_oxidase_comp"/>
</dbReference>
<evidence type="ECO:0000256" key="1">
    <source>
        <dbReference type="SAM" id="Phobius"/>
    </source>
</evidence>